<dbReference type="InterPro" id="IPR041277">
    <property type="entry name" value="MBG_Lactobacillales"/>
</dbReference>
<keyword evidence="5" id="KW-0572">Peptidoglycan-anchor</keyword>
<dbReference type="Pfam" id="PF19258">
    <property type="entry name" value="KxYKxGKxW_sig"/>
    <property type="match status" value="1"/>
</dbReference>
<feature type="compositionally biased region" description="Polar residues" evidence="7">
    <location>
        <begin position="2623"/>
        <end position="2651"/>
    </location>
</feature>
<keyword evidence="3" id="KW-0732">Signal</keyword>
<keyword evidence="1" id="KW-0134">Cell wall</keyword>
<evidence type="ECO:0000256" key="1">
    <source>
        <dbReference type="ARBA" id="ARBA00022512"/>
    </source>
</evidence>
<dbReference type="Pfam" id="PF00746">
    <property type="entry name" value="Gram_pos_anchor"/>
    <property type="match status" value="1"/>
</dbReference>
<keyword evidence="2" id="KW-0964">Secreted</keyword>
<dbReference type="PROSITE" id="PS50847">
    <property type="entry name" value="GRAM_POS_ANCHORING"/>
    <property type="match status" value="1"/>
</dbReference>
<feature type="compositionally biased region" description="Polar residues" evidence="7">
    <location>
        <begin position="2662"/>
        <end position="2671"/>
    </location>
</feature>
<accession>A0A1Z5IXX6</accession>
<dbReference type="InterPro" id="IPR022263">
    <property type="entry name" value="KxYKxGKxW"/>
</dbReference>
<evidence type="ECO:0000313" key="11">
    <source>
        <dbReference type="Proteomes" id="UP000198414"/>
    </source>
</evidence>
<evidence type="ECO:0000256" key="7">
    <source>
        <dbReference type="SAM" id="MobiDB-lite"/>
    </source>
</evidence>
<evidence type="ECO:0000256" key="5">
    <source>
        <dbReference type="ARBA" id="ARBA00023088"/>
    </source>
</evidence>
<dbReference type="OrthoDB" id="9812345at2"/>
<dbReference type="Pfam" id="PF18676">
    <property type="entry name" value="MBG_2"/>
    <property type="match status" value="4"/>
</dbReference>
<keyword evidence="8" id="KW-1133">Transmembrane helix</keyword>
<dbReference type="NCBIfam" id="TIGR01167">
    <property type="entry name" value="LPXTG_anchor"/>
    <property type="match status" value="1"/>
</dbReference>
<comment type="caution">
    <text evidence="10">The sequence shown here is derived from an EMBL/GenBank/DDBJ whole genome shotgun (WGS) entry which is preliminary data.</text>
</comment>
<evidence type="ECO:0000256" key="6">
    <source>
        <dbReference type="SAM" id="Coils"/>
    </source>
</evidence>
<gene>
    <name evidence="10" type="ORF">IWT25_01752</name>
</gene>
<keyword evidence="4" id="KW-0677">Repeat</keyword>
<name>A0A1Z5IXX6_9LACO</name>
<organism evidence="10 11">
    <name type="scientific">Secundilactobacillus pentosiphilus</name>
    <dbReference type="NCBI Taxonomy" id="1714682"/>
    <lineage>
        <taxon>Bacteria</taxon>
        <taxon>Bacillati</taxon>
        <taxon>Bacillota</taxon>
        <taxon>Bacilli</taxon>
        <taxon>Lactobacillales</taxon>
        <taxon>Lactobacillaceae</taxon>
        <taxon>Secundilactobacillus</taxon>
    </lineage>
</organism>
<keyword evidence="8" id="KW-0812">Transmembrane</keyword>
<feature type="compositionally biased region" description="Low complexity" evidence="7">
    <location>
        <begin position="2700"/>
        <end position="2717"/>
    </location>
</feature>
<reference evidence="10 11" key="1">
    <citation type="submission" date="2015-11" db="EMBL/GenBank/DDBJ databases">
        <title>Draft genome sequences of new species of the genus Lactobacillus isolated from orchardgrass silage.</title>
        <authorList>
            <person name="Tohno M."/>
            <person name="Tanizawa Y."/>
            <person name="Arita M."/>
        </authorList>
    </citation>
    <scope>NUCLEOTIDE SEQUENCE [LARGE SCALE GENOMIC DNA]</scope>
    <source>
        <strain evidence="10 11">IWT25</strain>
    </source>
</reference>
<evidence type="ECO:0000259" key="9">
    <source>
        <dbReference type="PROSITE" id="PS50847"/>
    </source>
</evidence>
<feature type="transmembrane region" description="Helical" evidence="8">
    <location>
        <begin position="28"/>
        <end position="46"/>
    </location>
</feature>
<feature type="compositionally biased region" description="Polar residues" evidence="7">
    <location>
        <begin position="188"/>
        <end position="198"/>
    </location>
</feature>
<proteinExistence type="predicted"/>
<feature type="compositionally biased region" description="Low complexity" evidence="7">
    <location>
        <begin position="157"/>
        <end position="187"/>
    </location>
</feature>
<feature type="region of interest" description="Disordered" evidence="7">
    <location>
        <begin position="2700"/>
        <end position="2752"/>
    </location>
</feature>
<feature type="domain" description="Gram-positive cocci surface proteins LPxTG" evidence="9">
    <location>
        <begin position="2741"/>
        <end position="2776"/>
    </location>
</feature>
<evidence type="ECO:0000256" key="4">
    <source>
        <dbReference type="ARBA" id="ARBA00022737"/>
    </source>
</evidence>
<dbReference type="RefSeq" id="WP_089121478.1">
    <property type="nucleotide sequence ID" value="NZ_BCMI01000017.1"/>
</dbReference>
<evidence type="ECO:0000256" key="2">
    <source>
        <dbReference type="ARBA" id="ARBA00022525"/>
    </source>
</evidence>
<dbReference type="Gene3D" id="3.10.20.320">
    <property type="entry name" value="Putative peptidoglycan bound protein (lpxtg motif)"/>
    <property type="match status" value="1"/>
</dbReference>
<protein>
    <submittedName>
        <fullName evidence="10">Adhesion exoprotein</fullName>
    </submittedName>
</protein>
<dbReference type="InterPro" id="IPR019931">
    <property type="entry name" value="LPXTG_anchor"/>
</dbReference>
<keyword evidence="8" id="KW-0472">Membrane</keyword>
<evidence type="ECO:0000256" key="3">
    <source>
        <dbReference type="ARBA" id="ARBA00022729"/>
    </source>
</evidence>
<evidence type="ECO:0000313" key="10">
    <source>
        <dbReference type="EMBL" id="GAX06408.1"/>
    </source>
</evidence>
<feature type="compositionally biased region" description="Low complexity" evidence="7">
    <location>
        <begin position="2601"/>
        <end position="2622"/>
    </location>
</feature>
<feature type="compositionally biased region" description="Low complexity" evidence="7">
    <location>
        <begin position="2672"/>
        <end position="2686"/>
    </location>
</feature>
<dbReference type="EMBL" id="BCMI01000017">
    <property type="protein sequence ID" value="GAX06408.1"/>
    <property type="molecule type" value="Genomic_DNA"/>
</dbReference>
<dbReference type="Pfam" id="PF06458">
    <property type="entry name" value="MucBP"/>
    <property type="match status" value="1"/>
</dbReference>
<dbReference type="Gene3D" id="3.10.430.110">
    <property type="match status" value="15"/>
</dbReference>
<sequence>MKRYRYDQIEKAEPNVTRYKLYKAKTKWVIRGVSSVAILFGIHEMGVNGVPQIVNPLTTTVHADTVADNSTSDLNALTDAGTTATDSNTAQATNSPVATTVATPVNPLLGVQNEGVNGVSQIANPLPEAGLNPAASKSNDGAVATSDQSTGVANTPANNGAAASSDNQAAGANENAASTDSQQASDANGSQNTTSAKQVTDAEEFAANQKLDAKNEKLNKANVSQNATQEAKKVADAPYDAEKASVQQSAQSVLNDLQKVADEANKQAAANNQDRDVNDAAYGALQEHMAQEVNQINVALTAQSDTLPKDITTESLGLTQANKILTNMRQELDVAKQMMAADRAGFDSELVETAQNALKQVVLPLGTSAELDAYGDLIVSASNANDYQSVVNQLQQSGLISNFRYVVDPTTLNYGLAGYSPEGIISTAKSAAMSVLTNMSNDLNMTTDPTTVTSSPLYDASNITNYNLFAPYIKNLQNVYNNPNSTATQIIQAAVLVGGAYSAYMNFNGGGIMKGDDQQQDSKDLSIALVLNVDENGNPILVSDYGTTAAKAGNVVNAAGKVVDPTTGEVTHDFLSPVGDPSGKGDGTYYLGTIGNTIPNTSKDIKVPNFTYVSTEGPTKLESIAGGKTMQVVINHWTSGSKPTTPTTTALKATVGDVSKTFDGNTTFTTVPTVQLSGLTGVKTPTFATSDFDWSKVQAAAGTYAVTLNAAGIKKVTDANANTTLTAADITAGKATIKSAAPKITALKAIVGDVSKTYDGSATFTTVPTVQLSGLTGVKTPTFATTDFDWSKVQAAAGTYAVTLNATGIKKVTDANANTTLTATDITAGKATIKPAAPKITALKAIVGDVSKTYDGNTTFTTVPTVQLSGLTGVKTPTFVASDFDWSKVQAAAGTYAITLNAAGIKKVTDANANTTLAAADVTAGKATIKPAAPTTKALTATVGPVTKTYDGTTTFSNLPSVTLSDNATVPTLTATDFDWSKVSKNAGTYSVTLNAAGIKKITDANANTSLATSAITAGKAVINKAPITITVTSQTKKQGNPDPELSILFTNTPSNGDKLVYTASREPGEEPGTYAIKVVASATDNPNYDIKINNGTLTITAKVTALKAAVGNVSKTYDGTTTFTTLPKVTLSGLTNAVVPTFTVSDFDWSNVQPAAGTYSVTLNAAGIKKITDANANTTLTAADVTAGNATINPAAPTITALKAKVGDVSKNYDGNTTFTTVPSVQLSGLTGVKTPTFVTTDFDWSQVQATAGTYAVTLNAAGIKKVTDANANTTLAATDVTAGKATINPAAPTTIALKAKVGDVSKTYDGTKNFTSVPTVSLSGLTNAVTPTFTASDFDWSNVQAAPGTYSVTLNAAGIKKVTDANANTTLAAADVTAGKATINPAAPTITALKATVGNVSKIYDGNATFTTLPTVNLSGLTNAVVPTFTTSDFDWSNVQAAPGTYSVTLNAAGIKKVTDANANTTLAGADVTAGKATINPVTTTKTALTAKVGDVSKDYDGTATFTTVPNVTLGGLANAVVPTFTTSDFDWSNVQPTAGSYSVTLNAAGIKKVTDANANTSLAATDVTAGKATINPASPTITALKAKVGDVSKTYDGTKTFTSVPTVTLSGLTNATKPTFTATDFDWSNVQPAVGNYSVTLNAAGIKKITDANANTSLAAADVTAGKATINPVALTAKVANISKAYDGTKTFTTMPTVTLNGLTNAVVPTFTATDFDWSNVQPAVGNYSVTLNAAGIKKVTDANANTALAAADVTAGKATITPASLTAKVDDVSKNYDGTATFTTVPTVTLSGLTTTTVPTFTATDFDWSNVKPDAGSYSVTLNAAGIKKITDANANTTLAATGVTTGKAVINKVAVTVTANNASKLAGNADPALTATVSGNPANGDQVKYTVSRDAGEAVGTYTIHVTANAADNPNYTITAVTGQFTINKVAAKATVDNVSKTYDGTTTFNKGPVVSLDHGFTASDLTNADFDWSQVQANAGTYSVTLNATGIQKLLSDNPDMTLTAADVTAGQVTIKKATVTVTANDAHKVAGDADPALTATVGSKPAKGADVNYKVSRAAGENVGTYAITVTPTTNLNYNVEVKPGQFTITPQPADVAVGNVTKAYDGTTGFTDVPAITVTGAKEVKLPTLTASDFDWSNVQENVGSYQVSLNDAGKAKLQQLNPNINISKVTAGTATITPAKVTLQAKNATKVFGTNDPAFDATVTGQPAKGVKVAYKITRAAGENVGSYDLTVTPTAESNGNYQVTVTKGGQLTIKPAATTAVISTVHKTYDGTTAKPSEALTVTLANGTVIDNLPTSDFDWSAVGANAGDYAVSLNAQGLQAIEQQQPNYTLTAKDVQAGHVIVDPAPVSITAPTITKDYDKQGYTGDLKATVTGQPADGVDLKYSLTDLSADANIGVYPINVILGTNSNYDVKVTTGKLTVKANNFALTTNYVDAKNNQLAAPTSTKNHNLGDAYKTEAKAITGYYLTAEPANAAGTFAGNTTVNYVYAPVGSAIITMPNGEQTKIAYKVDGTDLTKVSVQTGQVVPYVNGYTAFAVNGGAKTALTPVNVKDVTAGYQLPALPKDPSQDTVITYVAETSTNGGNVTGGTTSGEPTGNGATTNTGTTPTGSSANQNGTLPTVKTDNQSGETETMPNSTNHANSSSSEPGSQSTGTAETMSASQNAGQATNGAAANEAQGTTENANVAANNQQAPSVSGNASANSQQAAPEAVNTTNKGEATQQKQTIAKKTLPQTGETAKPSFASEVGVMLLGLFGLFGTSKKKRHE</sequence>
<dbReference type="InterPro" id="IPR041286">
    <property type="entry name" value="MBG_2"/>
</dbReference>
<feature type="coiled-coil region" evidence="6">
    <location>
        <begin position="247"/>
        <end position="274"/>
    </location>
</feature>
<feature type="compositionally biased region" description="Polar residues" evidence="7">
    <location>
        <begin position="135"/>
        <end position="156"/>
    </location>
</feature>
<feature type="compositionally biased region" description="Low complexity" evidence="7">
    <location>
        <begin position="2652"/>
        <end position="2661"/>
    </location>
</feature>
<evidence type="ECO:0000256" key="8">
    <source>
        <dbReference type="SAM" id="Phobius"/>
    </source>
</evidence>
<feature type="region of interest" description="Disordered" evidence="7">
    <location>
        <begin position="130"/>
        <end position="236"/>
    </location>
</feature>
<keyword evidence="6" id="KW-0175">Coiled coil</keyword>
<dbReference type="InterPro" id="IPR009459">
    <property type="entry name" value="MucBP_dom"/>
</dbReference>
<feature type="compositionally biased region" description="Polar residues" evidence="7">
    <location>
        <begin position="2721"/>
        <end position="2746"/>
    </location>
</feature>
<feature type="region of interest" description="Disordered" evidence="7">
    <location>
        <begin position="2588"/>
        <end position="2686"/>
    </location>
</feature>
<dbReference type="Pfam" id="PF17883">
    <property type="entry name" value="MBG"/>
    <property type="match status" value="15"/>
</dbReference>
<dbReference type="NCBIfam" id="TIGR03715">
    <property type="entry name" value="KxYKxGKxW"/>
    <property type="match status" value="1"/>
</dbReference>
<dbReference type="Proteomes" id="UP000198414">
    <property type="component" value="Unassembled WGS sequence"/>
</dbReference>